<dbReference type="OrthoDB" id="5957871at2759"/>
<feature type="region of interest" description="Disordered" evidence="1">
    <location>
        <begin position="48"/>
        <end position="90"/>
    </location>
</feature>
<dbReference type="EMBL" id="CAJHJT010000001">
    <property type="protein sequence ID" value="CAD6994553.1"/>
    <property type="molecule type" value="Genomic_DNA"/>
</dbReference>
<evidence type="ECO:0000313" key="3">
    <source>
        <dbReference type="Proteomes" id="UP000606786"/>
    </source>
</evidence>
<dbReference type="Proteomes" id="UP000606786">
    <property type="component" value="Unassembled WGS sequence"/>
</dbReference>
<protein>
    <submittedName>
        <fullName evidence="2">(Mediterranean fruit fly) hypothetical protein</fullName>
    </submittedName>
</protein>
<comment type="caution">
    <text evidence="2">The sequence shown here is derived from an EMBL/GenBank/DDBJ whole genome shotgun (WGS) entry which is preliminary data.</text>
</comment>
<organism evidence="2 3">
    <name type="scientific">Ceratitis capitata</name>
    <name type="common">Mediterranean fruit fly</name>
    <name type="synonym">Tephritis capitata</name>
    <dbReference type="NCBI Taxonomy" id="7213"/>
    <lineage>
        <taxon>Eukaryota</taxon>
        <taxon>Metazoa</taxon>
        <taxon>Ecdysozoa</taxon>
        <taxon>Arthropoda</taxon>
        <taxon>Hexapoda</taxon>
        <taxon>Insecta</taxon>
        <taxon>Pterygota</taxon>
        <taxon>Neoptera</taxon>
        <taxon>Endopterygota</taxon>
        <taxon>Diptera</taxon>
        <taxon>Brachycera</taxon>
        <taxon>Muscomorpha</taxon>
        <taxon>Tephritoidea</taxon>
        <taxon>Tephritidae</taxon>
        <taxon>Ceratitis</taxon>
        <taxon>Ceratitis</taxon>
    </lineage>
</organism>
<sequence>MQLLPTQQSETTSTLRTATGVGGSGMHQLAPLPLPSYVGKRLLDIKPSAGQELNGTELKGGRGGGGDGRHANVGDDDEPQQIQIEIPLAH</sequence>
<evidence type="ECO:0000313" key="2">
    <source>
        <dbReference type="EMBL" id="CAD6994553.1"/>
    </source>
</evidence>
<feature type="region of interest" description="Disordered" evidence="1">
    <location>
        <begin position="1"/>
        <end position="32"/>
    </location>
</feature>
<dbReference type="AlphaFoldDB" id="A0A811UB57"/>
<reference evidence="2" key="1">
    <citation type="submission" date="2020-11" db="EMBL/GenBank/DDBJ databases">
        <authorList>
            <person name="Whitehead M."/>
        </authorList>
    </citation>
    <scope>NUCLEOTIDE SEQUENCE</scope>
    <source>
        <strain evidence="2">EGII</strain>
    </source>
</reference>
<evidence type="ECO:0000256" key="1">
    <source>
        <dbReference type="SAM" id="MobiDB-lite"/>
    </source>
</evidence>
<proteinExistence type="predicted"/>
<accession>A0A811UB57</accession>
<gene>
    <name evidence="2" type="ORF">CCAP1982_LOCUS3293</name>
</gene>
<name>A0A811UB57_CERCA</name>
<keyword evidence="3" id="KW-1185">Reference proteome</keyword>
<feature type="compositionally biased region" description="Polar residues" evidence="1">
    <location>
        <begin position="1"/>
        <end position="17"/>
    </location>
</feature>